<keyword evidence="2" id="KW-0812">Transmembrane</keyword>
<evidence type="ECO:0000313" key="4">
    <source>
        <dbReference type="Proteomes" id="UP000214365"/>
    </source>
</evidence>
<sequence>MAVIWGLDLHEMQWSKFRSSYMFNNVYHLRRCKMIVYQLAMILCVCSESVGTAALSDYVDQQEFIENLNNLAAVYNDDFVGIASYNIFVGIAVATIFGAAFFFDLFWPERHESRSVRLAWKICAVAITVMCFADAIALTVIVATRHAYVSGVDGSEATRLLEASTKKPNLYYRHNPKAIAAVVLLWPGMIATIGSCYLLITSQIHDDAHGPFSRSGQEQQTTARANEAEAQLNAEKPEEV</sequence>
<feature type="region of interest" description="Disordered" evidence="1">
    <location>
        <begin position="210"/>
        <end position="240"/>
    </location>
</feature>
<accession>A0A1Q5QAQ0</accession>
<keyword evidence="4" id="KW-1185">Reference proteome</keyword>
<dbReference type="RefSeq" id="XP_020123009.1">
    <property type="nucleotide sequence ID" value="XM_020261444.1"/>
</dbReference>
<evidence type="ECO:0000313" key="3">
    <source>
        <dbReference type="EMBL" id="OKL62888.1"/>
    </source>
</evidence>
<comment type="caution">
    <text evidence="3">The sequence shown here is derived from an EMBL/GenBank/DDBJ whole genome shotgun (WGS) entry which is preliminary data.</text>
</comment>
<gene>
    <name evidence="3" type="ORF">UA08_01746</name>
</gene>
<feature type="transmembrane region" description="Helical" evidence="2">
    <location>
        <begin position="178"/>
        <end position="200"/>
    </location>
</feature>
<feature type="transmembrane region" description="Helical" evidence="2">
    <location>
        <begin position="35"/>
        <end position="59"/>
    </location>
</feature>
<dbReference type="EMBL" id="LFMY01000002">
    <property type="protein sequence ID" value="OKL62888.1"/>
    <property type="molecule type" value="Genomic_DNA"/>
</dbReference>
<dbReference type="OrthoDB" id="3596006at2759"/>
<organism evidence="3 4">
    <name type="scientific">Talaromyces atroroseus</name>
    <dbReference type="NCBI Taxonomy" id="1441469"/>
    <lineage>
        <taxon>Eukaryota</taxon>
        <taxon>Fungi</taxon>
        <taxon>Dikarya</taxon>
        <taxon>Ascomycota</taxon>
        <taxon>Pezizomycotina</taxon>
        <taxon>Eurotiomycetes</taxon>
        <taxon>Eurotiomycetidae</taxon>
        <taxon>Eurotiales</taxon>
        <taxon>Trichocomaceae</taxon>
        <taxon>Talaromyces</taxon>
        <taxon>Talaromyces sect. Trachyspermi</taxon>
    </lineage>
</organism>
<name>A0A1Q5QAQ0_TALAT</name>
<proteinExistence type="predicted"/>
<keyword evidence="2" id="KW-1133">Transmembrane helix</keyword>
<dbReference type="GeneID" id="31001501"/>
<feature type="transmembrane region" description="Helical" evidence="2">
    <location>
        <begin position="79"/>
        <end position="106"/>
    </location>
</feature>
<feature type="compositionally biased region" description="Polar residues" evidence="1">
    <location>
        <begin position="214"/>
        <end position="224"/>
    </location>
</feature>
<dbReference type="AlphaFoldDB" id="A0A1Q5QAQ0"/>
<keyword evidence="2" id="KW-0472">Membrane</keyword>
<dbReference type="Proteomes" id="UP000214365">
    <property type="component" value="Unassembled WGS sequence"/>
</dbReference>
<evidence type="ECO:0000256" key="1">
    <source>
        <dbReference type="SAM" id="MobiDB-lite"/>
    </source>
</evidence>
<feature type="transmembrane region" description="Helical" evidence="2">
    <location>
        <begin position="118"/>
        <end position="143"/>
    </location>
</feature>
<evidence type="ECO:0000256" key="2">
    <source>
        <dbReference type="SAM" id="Phobius"/>
    </source>
</evidence>
<reference evidence="3 4" key="1">
    <citation type="submission" date="2015-06" db="EMBL/GenBank/DDBJ databases">
        <title>Talaromyces atroroseus IBT 11181 draft genome.</title>
        <authorList>
            <person name="Rasmussen K.B."/>
            <person name="Rasmussen S."/>
            <person name="Petersen B."/>
            <person name="Sicheritz-Ponten T."/>
            <person name="Mortensen U.H."/>
            <person name="Thrane U."/>
        </authorList>
    </citation>
    <scope>NUCLEOTIDE SEQUENCE [LARGE SCALE GENOMIC DNA]</scope>
    <source>
        <strain evidence="3 4">IBT 11181</strain>
    </source>
</reference>
<evidence type="ECO:0008006" key="5">
    <source>
        <dbReference type="Google" id="ProtNLM"/>
    </source>
</evidence>
<protein>
    <recommendedName>
        <fullName evidence="5">GPI ethanolamine phosphate transferase 2</fullName>
    </recommendedName>
</protein>